<proteinExistence type="predicted"/>
<gene>
    <name evidence="1" type="ORF">GGQ89_001265</name>
    <name evidence="2" type="ORF">JYA60_13880</name>
</gene>
<evidence type="ECO:0000313" key="1">
    <source>
        <dbReference type="EMBL" id="MBB4609058.1"/>
    </source>
</evidence>
<dbReference type="EMBL" id="JAFHKU010000132">
    <property type="protein sequence ID" value="MBN3559316.1"/>
    <property type="molecule type" value="Genomic_DNA"/>
</dbReference>
<comment type="caution">
    <text evidence="2">The sequence shown here is derived from an EMBL/GenBank/DDBJ whole genome shotgun (WGS) entry which is preliminary data.</text>
</comment>
<reference evidence="2" key="2">
    <citation type="submission" date="2021-01" db="EMBL/GenBank/DDBJ databases">
        <title>Genome Sequencing of Type Strains.</title>
        <authorList>
            <person name="Lemaire J.F."/>
            <person name="Inderbitzin P."/>
            <person name="Collins S.B."/>
            <person name="Wespe N."/>
            <person name="Knight-Connoni V."/>
        </authorList>
    </citation>
    <scope>NUCLEOTIDE SEQUENCE</scope>
    <source>
        <strain evidence="2">DSM 14562</strain>
    </source>
</reference>
<accession>A0AA41DCF9</accession>
<dbReference type="Proteomes" id="UP000584663">
    <property type="component" value="Unassembled WGS sequence"/>
</dbReference>
<dbReference type="AlphaFoldDB" id="A0AA41DCF9"/>
<keyword evidence="3" id="KW-1185">Reference proteome</keyword>
<dbReference type="EMBL" id="JACHNX010000003">
    <property type="protein sequence ID" value="MBB4609058.1"/>
    <property type="molecule type" value="Genomic_DNA"/>
</dbReference>
<evidence type="ECO:0000313" key="2">
    <source>
        <dbReference type="EMBL" id="MBN3559316.1"/>
    </source>
</evidence>
<evidence type="ECO:0000313" key="4">
    <source>
        <dbReference type="Proteomes" id="UP000704529"/>
    </source>
</evidence>
<protein>
    <submittedName>
        <fullName evidence="2">Uncharacterized protein</fullName>
    </submittedName>
</protein>
<dbReference type="Proteomes" id="UP000704529">
    <property type="component" value="Unassembled WGS sequence"/>
</dbReference>
<dbReference type="RefSeq" id="WP_184104949.1">
    <property type="nucleotide sequence ID" value="NZ_JACHNX010000003.1"/>
</dbReference>
<organism evidence="2 4">
    <name type="scientific">Sphingomonas yabuuchiae</name>
    <dbReference type="NCBI Taxonomy" id="172044"/>
    <lineage>
        <taxon>Bacteria</taxon>
        <taxon>Pseudomonadati</taxon>
        <taxon>Pseudomonadota</taxon>
        <taxon>Alphaproteobacteria</taxon>
        <taxon>Sphingomonadales</taxon>
        <taxon>Sphingomonadaceae</taxon>
        <taxon>Sphingomonas</taxon>
    </lineage>
</organism>
<evidence type="ECO:0000313" key="3">
    <source>
        <dbReference type="Proteomes" id="UP000584663"/>
    </source>
</evidence>
<sequence>MGEADFTLTDQGGALVGKTAEEKSFRLDLRPSGGDRSTGTITLGG</sequence>
<reference evidence="1 3" key="1">
    <citation type="submission" date="2020-08" db="EMBL/GenBank/DDBJ databases">
        <title>Genomic Encyclopedia of Type Strains, Phase IV (KMG-IV): sequencing the most valuable type-strain genomes for metagenomic binning, comparative biology and taxonomic classification.</title>
        <authorList>
            <person name="Goeker M."/>
        </authorList>
    </citation>
    <scope>NUCLEOTIDE SEQUENCE [LARGE SCALE GENOMIC DNA]</scope>
    <source>
        <strain evidence="1 3">DSM 14562</strain>
    </source>
</reference>
<name>A0AA41DCF9_9SPHN</name>